<evidence type="ECO:0000313" key="2">
    <source>
        <dbReference type="Proteomes" id="UP001164250"/>
    </source>
</evidence>
<accession>A0ACC1BC38</accession>
<proteinExistence type="predicted"/>
<protein>
    <submittedName>
        <fullName evidence="1">Uncharacterized protein</fullName>
    </submittedName>
</protein>
<dbReference type="Proteomes" id="UP001164250">
    <property type="component" value="Chromosome 5"/>
</dbReference>
<reference evidence="2" key="1">
    <citation type="journal article" date="2023" name="G3 (Bethesda)">
        <title>Genome assembly and association tests identify interacting loci associated with vigor, precocity, and sex in interspecific pistachio rootstocks.</title>
        <authorList>
            <person name="Palmer W."/>
            <person name="Jacygrad E."/>
            <person name="Sagayaradj S."/>
            <person name="Cavanaugh K."/>
            <person name="Han R."/>
            <person name="Bertier L."/>
            <person name="Beede B."/>
            <person name="Kafkas S."/>
            <person name="Golino D."/>
            <person name="Preece J."/>
            <person name="Michelmore R."/>
        </authorList>
    </citation>
    <scope>NUCLEOTIDE SEQUENCE [LARGE SCALE GENOMIC DNA]</scope>
</reference>
<dbReference type="EMBL" id="CM047901">
    <property type="protein sequence ID" value="KAJ0096536.1"/>
    <property type="molecule type" value="Genomic_DNA"/>
</dbReference>
<name>A0ACC1BC38_9ROSI</name>
<organism evidence="1 2">
    <name type="scientific">Pistacia atlantica</name>
    <dbReference type="NCBI Taxonomy" id="434234"/>
    <lineage>
        <taxon>Eukaryota</taxon>
        <taxon>Viridiplantae</taxon>
        <taxon>Streptophyta</taxon>
        <taxon>Embryophyta</taxon>
        <taxon>Tracheophyta</taxon>
        <taxon>Spermatophyta</taxon>
        <taxon>Magnoliopsida</taxon>
        <taxon>eudicotyledons</taxon>
        <taxon>Gunneridae</taxon>
        <taxon>Pentapetalae</taxon>
        <taxon>rosids</taxon>
        <taxon>malvids</taxon>
        <taxon>Sapindales</taxon>
        <taxon>Anacardiaceae</taxon>
        <taxon>Pistacia</taxon>
    </lineage>
</organism>
<sequence>MLPQNRHRKLPRDSPKRCSDLELYSLRSYVATMCCWTLCEEEAILEEWVFHCFQANVLGKVVGDEDVDNLLLERMVKMGLWCIQYEPSLRPSMKTVLLMLEGIVDIPLPPNPTSFSSVL</sequence>
<evidence type="ECO:0000313" key="1">
    <source>
        <dbReference type="EMBL" id="KAJ0096536.1"/>
    </source>
</evidence>
<keyword evidence="2" id="KW-1185">Reference proteome</keyword>
<comment type="caution">
    <text evidence="1">The sequence shown here is derived from an EMBL/GenBank/DDBJ whole genome shotgun (WGS) entry which is preliminary data.</text>
</comment>
<gene>
    <name evidence="1" type="ORF">Patl1_27812</name>
</gene>